<evidence type="ECO:0008006" key="4">
    <source>
        <dbReference type="Google" id="ProtNLM"/>
    </source>
</evidence>
<feature type="chain" id="PRO_5009104999" description="Lipoprotein" evidence="1">
    <location>
        <begin position="22"/>
        <end position="151"/>
    </location>
</feature>
<keyword evidence="2" id="KW-0614">Plasmid</keyword>
<keyword evidence="3" id="KW-1185">Reference proteome</keyword>
<sequence length="151" mass="16510">MIIRNLVVSTLLLGYSAAAIGCSPPDEAVVATNDQVFDITKSRIESSDVIVDAVVLRNKRGEPILKPTKIWKGPTRTYYTVDNNGCGIFLPDHGQAIRVLLKRSGRNWSVIEPVIGSAKATLKFDGIVDGYLRNVRPKNFKPVGPLLPPMP</sequence>
<dbReference type="RefSeq" id="WP_069710112.1">
    <property type="nucleotide sequence ID" value="NZ_CP017077.1"/>
</dbReference>
<gene>
    <name evidence="2" type="ORF">BES08_29110</name>
</gene>
<organism evidence="2 3">
    <name type="scientific">Novosphingobium resinovorum</name>
    <dbReference type="NCBI Taxonomy" id="158500"/>
    <lineage>
        <taxon>Bacteria</taxon>
        <taxon>Pseudomonadati</taxon>
        <taxon>Pseudomonadota</taxon>
        <taxon>Alphaproteobacteria</taxon>
        <taxon>Sphingomonadales</taxon>
        <taxon>Sphingomonadaceae</taxon>
        <taxon>Novosphingobium</taxon>
    </lineage>
</organism>
<name>A0A1D8AFI3_9SPHN</name>
<feature type="signal peptide" evidence="1">
    <location>
        <begin position="1"/>
        <end position="21"/>
    </location>
</feature>
<dbReference type="OrthoDB" id="9986336at2"/>
<accession>A0A1D8AFI3</accession>
<dbReference type="Proteomes" id="UP000094626">
    <property type="component" value="Plasmid pSA2"/>
</dbReference>
<evidence type="ECO:0000313" key="3">
    <source>
        <dbReference type="Proteomes" id="UP000094626"/>
    </source>
</evidence>
<reference evidence="3" key="1">
    <citation type="journal article" date="2017" name="J. Biotechnol.">
        <title>Complete genome sequence of Novosphingobium resinovorum SA1, a versatile xenobiotic-degrading bacterium capable of utilizing sulfanilic acid.</title>
        <authorList>
            <person name="Hegedus B."/>
            <person name="Kos P.B."/>
            <person name="Balint B."/>
            <person name="Maroti G."/>
            <person name="Gan H.M."/>
            <person name="Perei K."/>
            <person name="Rakhely G."/>
        </authorList>
    </citation>
    <scope>NUCLEOTIDE SEQUENCE [LARGE SCALE GENOMIC DNA]</scope>
    <source>
        <strain evidence="3">SA1</strain>
    </source>
</reference>
<dbReference type="EMBL" id="CP017077">
    <property type="protein sequence ID" value="AOR80859.1"/>
    <property type="molecule type" value="Genomic_DNA"/>
</dbReference>
<dbReference type="KEGG" id="nre:BES08_29110"/>
<geneLocation type="plasmid" evidence="2 3">
    <name>pSA2</name>
</geneLocation>
<proteinExistence type="predicted"/>
<dbReference type="AlphaFoldDB" id="A0A1D8AFI3"/>
<evidence type="ECO:0000313" key="2">
    <source>
        <dbReference type="EMBL" id="AOR80859.1"/>
    </source>
</evidence>
<keyword evidence="1" id="KW-0732">Signal</keyword>
<protein>
    <recommendedName>
        <fullName evidence="4">Lipoprotein</fullName>
    </recommendedName>
</protein>
<dbReference type="PROSITE" id="PS51257">
    <property type="entry name" value="PROKAR_LIPOPROTEIN"/>
    <property type="match status" value="1"/>
</dbReference>
<evidence type="ECO:0000256" key="1">
    <source>
        <dbReference type="SAM" id="SignalP"/>
    </source>
</evidence>